<gene>
    <name evidence="2" type="ORF">THAOC_16239</name>
</gene>
<keyword evidence="3" id="KW-1185">Reference proteome</keyword>
<dbReference type="EMBL" id="AGNL01018420">
    <property type="protein sequence ID" value="EJK63120.1"/>
    <property type="molecule type" value="Genomic_DNA"/>
</dbReference>
<accession>K0SCN5</accession>
<evidence type="ECO:0000313" key="2">
    <source>
        <dbReference type="EMBL" id="EJK63120.1"/>
    </source>
</evidence>
<protein>
    <submittedName>
        <fullName evidence="2">Uncharacterized protein</fullName>
    </submittedName>
</protein>
<evidence type="ECO:0000256" key="1">
    <source>
        <dbReference type="SAM" id="MobiDB-lite"/>
    </source>
</evidence>
<dbReference type="Proteomes" id="UP000266841">
    <property type="component" value="Unassembled WGS sequence"/>
</dbReference>
<organism evidence="2 3">
    <name type="scientific">Thalassiosira oceanica</name>
    <name type="common">Marine diatom</name>
    <dbReference type="NCBI Taxonomy" id="159749"/>
    <lineage>
        <taxon>Eukaryota</taxon>
        <taxon>Sar</taxon>
        <taxon>Stramenopiles</taxon>
        <taxon>Ochrophyta</taxon>
        <taxon>Bacillariophyta</taxon>
        <taxon>Coscinodiscophyceae</taxon>
        <taxon>Thalassiosirophycidae</taxon>
        <taxon>Thalassiosirales</taxon>
        <taxon>Thalassiosiraceae</taxon>
        <taxon>Thalassiosira</taxon>
    </lineage>
</organism>
<evidence type="ECO:0000313" key="3">
    <source>
        <dbReference type="Proteomes" id="UP000266841"/>
    </source>
</evidence>
<feature type="compositionally biased region" description="Basic residues" evidence="1">
    <location>
        <begin position="46"/>
        <end position="60"/>
    </location>
</feature>
<proteinExistence type="predicted"/>
<feature type="region of interest" description="Disordered" evidence="1">
    <location>
        <begin position="1"/>
        <end position="161"/>
    </location>
</feature>
<feature type="compositionally biased region" description="Polar residues" evidence="1">
    <location>
        <begin position="88"/>
        <end position="104"/>
    </location>
</feature>
<name>K0SCN5_THAOC</name>
<comment type="caution">
    <text evidence="2">The sequence shown here is derived from an EMBL/GenBank/DDBJ whole genome shotgun (WGS) entry which is preliminary data.</text>
</comment>
<reference evidence="2 3" key="1">
    <citation type="journal article" date="2012" name="Genome Biol.">
        <title>Genome and low-iron response of an oceanic diatom adapted to chronic iron limitation.</title>
        <authorList>
            <person name="Lommer M."/>
            <person name="Specht M."/>
            <person name="Roy A.S."/>
            <person name="Kraemer L."/>
            <person name="Andreson R."/>
            <person name="Gutowska M.A."/>
            <person name="Wolf J."/>
            <person name="Bergner S.V."/>
            <person name="Schilhabel M.B."/>
            <person name="Klostermeier U.C."/>
            <person name="Beiko R.G."/>
            <person name="Rosenstiel P."/>
            <person name="Hippler M."/>
            <person name="Laroche J."/>
        </authorList>
    </citation>
    <scope>NUCLEOTIDE SEQUENCE [LARGE SCALE GENOMIC DNA]</scope>
    <source>
        <strain evidence="2 3">CCMP1005</strain>
    </source>
</reference>
<dbReference type="AlphaFoldDB" id="K0SCN5"/>
<sequence>MDPRSVSPHSPLAAEEKMIDRAPSIPKLISPTLPNEIRTNSPMRGFAHRRVSLMPRKQHHPSPTDPPRPNQRMPTSRMTEVDEFLSGMDNNNDTANPIGTTPTGVDTPFESLGLPNFPSLDLDDQAFSRSTSPALPRTPRPPSFAIRPRPSRAQQPCDVRM</sequence>